<evidence type="ECO:0000256" key="3">
    <source>
        <dbReference type="ARBA" id="ARBA00023125"/>
    </source>
</evidence>
<evidence type="ECO:0000313" key="8">
    <source>
        <dbReference type="Proteomes" id="UP000281118"/>
    </source>
</evidence>
<dbReference type="GO" id="GO:0043565">
    <property type="term" value="F:sequence-specific DNA binding"/>
    <property type="evidence" value="ECO:0007669"/>
    <property type="project" value="TreeGrafter"/>
</dbReference>
<dbReference type="RefSeq" id="WP_126021892.1">
    <property type="nucleotide sequence ID" value="NZ_JACIFZ010000002.1"/>
</dbReference>
<dbReference type="InterPro" id="IPR036390">
    <property type="entry name" value="WH_DNA-bd_sf"/>
</dbReference>
<dbReference type="Proteomes" id="UP000524450">
    <property type="component" value="Unassembled WGS sequence"/>
</dbReference>
<keyword evidence="3 6" id="KW-0238">DNA-binding</keyword>
<comment type="caution">
    <text evidence="7">The sequence shown here is derived from an EMBL/GenBank/DDBJ whole genome shotgun (WGS) entry which is preliminary data.</text>
</comment>
<dbReference type="EMBL" id="JACIFZ010000002">
    <property type="protein sequence ID" value="MBB4220947.1"/>
    <property type="molecule type" value="Genomic_DNA"/>
</dbReference>
<keyword evidence="2" id="KW-0805">Transcription regulation</keyword>
<keyword evidence="4" id="KW-0804">Transcription</keyword>
<dbReference type="InterPro" id="IPR036388">
    <property type="entry name" value="WH-like_DNA-bd_sf"/>
</dbReference>
<dbReference type="Gene3D" id="3.40.190.290">
    <property type="match status" value="1"/>
</dbReference>
<proteinExistence type="inferred from homology"/>
<evidence type="ECO:0000256" key="2">
    <source>
        <dbReference type="ARBA" id="ARBA00023015"/>
    </source>
</evidence>
<dbReference type="AlphaFoldDB" id="A0A3S1A2V8"/>
<dbReference type="PANTHER" id="PTHR30427:SF1">
    <property type="entry name" value="TRANSCRIPTIONAL ACTIVATOR PROTEIN LYSR"/>
    <property type="match status" value="1"/>
</dbReference>
<dbReference type="SUPFAM" id="SSF46785">
    <property type="entry name" value="Winged helix' DNA-binding domain"/>
    <property type="match status" value="1"/>
</dbReference>
<protein>
    <submittedName>
        <fullName evidence="6">DNA-binding transcriptional LysR family regulator</fullName>
    </submittedName>
    <submittedName>
        <fullName evidence="7">LysR family transcriptional regulator</fullName>
    </submittedName>
</protein>
<organism evidence="7 8">
    <name type="scientific">Variovorax guangxiensis</name>
    <dbReference type="NCBI Taxonomy" id="1775474"/>
    <lineage>
        <taxon>Bacteria</taxon>
        <taxon>Pseudomonadati</taxon>
        <taxon>Pseudomonadota</taxon>
        <taxon>Betaproteobacteria</taxon>
        <taxon>Burkholderiales</taxon>
        <taxon>Comamonadaceae</taxon>
        <taxon>Variovorax</taxon>
    </lineage>
</organism>
<evidence type="ECO:0000313" key="7">
    <source>
        <dbReference type="EMBL" id="RUR67734.1"/>
    </source>
</evidence>
<name>A0A3S1A2V8_9BURK</name>
<evidence type="ECO:0000313" key="9">
    <source>
        <dbReference type="Proteomes" id="UP000524450"/>
    </source>
</evidence>
<sequence>MNLRQIEVFRAVMITGSVSGAARLLHVSIPAVSRLLSHTESRLGFLLFERVKGRLHATAEARRLYLEVEQVYGGVQRIGSLSHELALRRRSLLSILSSPSIGQTLVPQAIAQLRNAMPDVQVHFHCLTHEALKERILQQRADLGISTFPVDHPNLATRPLASSRLMCICPRSHPLAAFEEVGLDELLPHEFIGYPHGSPLGLRIDQMFETRDAAPRISVEVTSPQYACSLVHAGAGIALVDEYSLQGWLGSSFKAIPVRDALPIVADLVYLQTEPLSPAAQALLRALHSVLLQRGLALPLADDDEILR</sequence>
<dbReference type="OrthoDB" id="110033at2"/>
<dbReference type="GO" id="GO:0003700">
    <property type="term" value="F:DNA-binding transcription factor activity"/>
    <property type="evidence" value="ECO:0007669"/>
    <property type="project" value="InterPro"/>
</dbReference>
<dbReference type="EMBL" id="RXFT01000004">
    <property type="protein sequence ID" value="RUR67734.1"/>
    <property type="molecule type" value="Genomic_DNA"/>
</dbReference>
<evidence type="ECO:0000313" key="6">
    <source>
        <dbReference type="EMBL" id="MBB4220947.1"/>
    </source>
</evidence>
<evidence type="ECO:0000256" key="1">
    <source>
        <dbReference type="ARBA" id="ARBA00009437"/>
    </source>
</evidence>
<feature type="domain" description="HTH lysR-type" evidence="5">
    <location>
        <begin position="1"/>
        <end position="58"/>
    </location>
</feature>
<reference evidence="7 8" key="1">
    <citation type="submission" date="2018-12" db="EMBL/GenBank/DDBJ databases">
        <title>The genome sequences of Variovorax guangxiensis DSM 27352.</title>
        <authorList>
            <person name="Gao J."/>
            <person name="Sun J."/>
        </authorList>
    </citation>
    <scope>NUCLEOTIDE SEQUENCE [LARGE SCALE GENOMIC DNA]</scope>
    <source>
        <strain evidence="7 8">DSM 27352</strain>
    </source>
</reference>
<dbReference type="SUPFAM" id="SSF53850">
    <property type="entry name" value="Periplasmic binding protein-like II"/>
    <property type="match status" value="1"/>
</dbReference>
<evidence type="ECO:0000256" key="4">
    <source>
        <dbReference type="ARBA" id="ARBA00023163"/>
    </source>
</evidence>
<comment type="similarity">
    <text evidence="1">Belongs to the LysR transcriptional regulatory family.</text>
</comment>
<dbReference type="Gene3D" id="1.10.10.10">
    <property type="entry name" value="Winged helix-like DNA-binding domain superfamily/Winged helix DNA-binding domain"/>
    <property type="match status" value="1"/>
</dbReference>
<dbReference type="Pfam" id="PF03466">
    <property type="entry name" value="LysR_substrate"/>
    <property type="match status" value="1"/>
</dbReference>
<dbReference type="PROSITE" id="PS50931">
    <property type="entry name" value="HTH_LYSR"/>
    <property type="match status" value="1"/>
</dbReference>
<reference evidence="6 9" key="2">
    <citation type="submission" date="2020-08" db="EMBL/GenBank/DDBJ databases">
        <title>Genomic Encyclopedia of Type Strains, Phase IV (KMG-V): Genome sequencing to study the core and pangenomes of soil and plant-associated prokaryotes.</title>
        <authorList>
            <person name="Whitman W."/>
        </authorList>
    </citation>
    <scope>NUCLEOTIDE SEQUENCE [LARGE SCALE GENOMIC DNA]</scope>
    <source>
        <strain evidence="6 9">34/80</strain>
    </source>
</reference>
<dbReference type="PANTHER" id="PTHR30427">
    <property type="entry name" value="TRANSCRIPTIONAL ACTIVATOR PROTEIN LYSR"/>
    <property type="match status" value="1"/>
</dbReference>
<dbReference type="GO" id="GO:0010628">
    <property type="term" value="P:positive regulation of gene expression"/>
    <property type="evidence" value="ECO:0007669"/>
    <property type="project" value="TreeGrafter"/>
</dbReference>
<dbReference type="Proteomes" id="UP000281118">
    <property type="component" value="Unassembled WGS sequence"/>
</dbReference>
<evidence type="ECO:0000259" key="5">
    <source>
        <dbReference type="PROSITE" id="PS50931"/>
    </source>
</evidence>
<dbReference type="InterPro" id="IPR005119">
    <property type="entry name" value="LysR_subst-bd"/>
</dbReference>
<dbReference type="GO" id="GO:0009089">
    <property type="term" value="P:lysine biosynthetic process via diaminopimelate"/>
    <property type="evidence" value="ECO:0007669"/>
    <property type="project" value="TreeGrafter"/>
</dbReference>
<gene>
    <name evidence="7" type="ORF">EJP67_11780</name>
    <name evidence="6" type="ORF">GGD71_001707</name>
</gene>
<dbReference type="InterPro" id="IPR000847">
    <property type="entry name" value="LysR_HTH_N"/>
</dbReference>
<accession>A0A3S1A2V8</accession>
<dbReference type="Pfam" id="PF00126">
    <property type="entry name" value="HTH_1"/>
    <property type="match status" value="1"/>
</dbReference>